<evidence type="ECO:0000313" key="4">
    <source>
        <dbReference type="EMBL" id="KAE8982483.1"/>
    </source>
</evidence>
<feature type="region of interest" description="Disordered" evidence="1">
    <location>
        <begin position="18"/>
        <end position="41"/>
    </location>
</feature>
<keyword evidence="7" id="KW-1185">Reference proteome</keyword>
<keyword evidence="2" id="KW-0732">Signal</keyword>
<evidence type="ECO:0000313" key="6">
    <source>
        <dbReference type="Proteomes" id="UP000429607"/>
    </source>
</evidence>
<dbReference type="AlphaFoldDB" id="A0A6A3ISQ1"/>
<evidence type="ECO:0000313" key="7">
    <source>
        <dbReference type="Proteomes" id="UP000434957"/>
    </source>
</evidence>
<comment type="caution">
    <text evidence="4">The sequence shown here is derived from an EMBL/GenBank/DDBJ whole genome shotgun (WGS) entry which is preliminary data.</text>
</comment>
<protein>
    <recommendedName>
        <fullName evidence="9">RxLR effector protein</fullName>
    </recommendedName>
</protein>
<feature type="chain" id="PRO_5036164418" description="RxLR effector protein" evidence="2">
    <location>
        <begin position="17"/>
        <end position="55"/>
    </location>
</feature>
<evidence type="ECO:0000313" key="5">
    <source>
        <dbReference type="EMBL" id="KAE9338551.1"/>
    </source>
</evidence>
<dbReference type="EMBL" id="QXFT01000659">
    <property type="protein sequence ID" value="KAE9338551.1"/>
    <property type="molecule type" value="Genomic_DNA"/>
</dbReference>
<gene>
    <name evidence="4" type="ORF">PR001_g23712</name>
    <name evidence="3" type="ORF">PR002_g24092</name>
    <name evidence="5" type="ORF">PR003_g11446</name>
</gene>
<dbReference type="EMBL" id="QXFU01002882">
    <property type="protein sequence ID" value="KAE8980537.1"/>
    <property type="molecule type" value="Genomic_DNA"/>
</dbReference>
<dbReference type="Proteomes" id="UP000435112">
    <property type="component" value="Unassembled WGS sequence"/>
</dbReference>
<dbReference type="Proteomes" id="UP000434957">
    <property type="component" value="Unassembled WGS sequence"/>
</dbReference>
<name>A0A6A3ISQ1_9STRA</name>
<evidence type="ECO:0000313" key="3">
    <source>
        <dbReference type="EMBL" id="KAE8980537.1"/>
    </source>
</evidence>
<evidence type="ECO:0000313" key="8">
    <source>
        <dbReference type="Proteomes" id="UP000435112"/>
    </source>
</evidence>
<organism evidence="4 6">
    <name type="scientific">Phytophthora rubi</name>
    <dbReference type="NCBI Taxonomy" id="129364"/>
    <lineage>
        <taxon>Eukaryota</taxon>
        <taxon>Sar</taxon>
        <taxon>Stramenopiles</taxon>
        <taxon>Oomycota</taxon>
        <taxon>Peronosporomycetes</taxon>
        <taxon>Peronosporales</taxon>
        <taxon>Peronosporaceae</taxon>
        <taxon>Phytophthora</taxon>
    </lineage>
</organism>
<proteinExistence type="predicted"/>
<evidence type="ECO:0000256" key="2">
    <source>
        <dbReference type="SAM" id="SignalP"/>
    </source>
</evidence>
<accession>A0A6A3ISQ1</accession>
<evidence type="ECO:0000256" key="1">
    <source>
        <dbReference type="SAM" id="MobiDB-lite"/>
    </source>
</evidence>
<evidence type="ECO:0008006" key="9">
    <source>
        <dbReference type="Google" id="ProtNLM"/>
    </source>
</evidence>
<reference evidence="6 8" key="1">
    <citation type="submission" date="2018-09" db="EMBL/GenBank/DDBJ databases">
        <title>Genomic investigation of the strawberry pathogen Phytophthora fragariae indicates pathogenicity is determined by transcriptional variation in three key races.</title>
        <authorList>
            <person name="Adams T.M."/>
            <person name="Armitage A.D."/>
            <person name="Sobczyk M.K."/>
            <person name="Bates H.J."/>
            <person name="Dunwell J.M."/>
            <person name="Nellist C.F."/>
            <person name="Harrison R.J."/>
        </authorList>
    </citation>
    <scope>NUCLEOTIDE SEQUENCE [LARGE SCALE GENOMIC DNA]</scope>
    <source>
        <strain evidence="4 6">SCRP249</strain>
        <strain evidence="3 8">SCRP324</strain>
        <strain evidence="5 7">SCRP333</strain>
    </source>
</reference>
<sequence>MINMLIFNIVVPALLGQQTSSSTGREMANKGPPANLGPSSIMTNTLEAVPFRVLD</sequence>
<feature type="signal peptide" evidence="2">
    <location>
        <begin position="1"/>
        <end position="16"/>
    </location>
</feature>
<dbReference type="EMBL" id="QXFV01002864">
    <property type="protein sequence ID" value="KAE8982483.1"/>
    <property type="molecule type" value="Genomic_DNA"/>
</dbReference>
<dbReference type="Proteomes" id="UP000429607">
    <property type="component" value="Unassembled WGS sequence"/>
</dbReference>